<evidence type="ECO:0000313" key="2">
    <source>
        <dbReference type="EMBL" id="SBW22449.1"/>
    </source>
</evidence>
<evidence type="ECO:0000256" key="1">
    <source>
        <dbReference type="SAM" id="Phobius"/>
    </source>
</evidence>
<evidence type="ECO:0000313" key="3">
    <source>
        <dbReference type="Proteomes" id="UP000199013"/>
    </source>
</evidence>
<keyword evidence="1" id="KW-1133">Transmembrane helix</keyword>
<sequence>MLIAGVGWTEPIPMNDVWRKRRFHVAAAVLAGPLAYLLLAFVSIVGFKFVSEPLLLAEGDRILKVAGAGGFPARLLLWMADTFGSLFILSLIPVPPADGGRVLFLLGPQTPSWHRAHYQLRENNVGIVILLVILLLPVLFVSFPSVVGQLILPLLRGLGRIVNIDVALG</sequence>
<name>A0A1C3NXZ5_9ACTN</name>
<feature type="transmembrane region" description="Helical" evidence="1">
    <location>
        <begin position="23"/>
        <end position="50"/>
    </location>
</feature>
<protein>
    <submittedName>
        <fullName evidence="2">Peptidase M50</fullName>
    </submittedName>
</protein>
<accession>A0A1C3NXZ5</accession>
<keyword evidence="1" id="KW-0472">Membrane</keyword>
<feature type="transmembrane region" description="Helical" evidence="1">
    <location>
        <begin position="127"/>
        <end position="152"/>
    </location>
</feature>
<dbReference type="EMBL" id="FLUV01001128">
    <property type="protein sequence ID" value="SBW22449.1"/>
    <property type="molecule type" value="Genomic_DNA"/>
</dbReference>
<keyword evidence="3" id="KW-1185">Reference proteome</keyword>
<dbReference type="CDD" id="cd05709">
    <property type="entry name" value="S2P-M50"/>
    <property type="match status" value="1"/>
</dbReference>
<organism evidence="2 3">
    <name type="scientific">Candidatus Protofrankia californiensis</name>
    <dbReference type="NCBI Taxonomy" id="1839754"/>
    <lineage>
        <taxon>Bacteria</taxon>
        <taxon>Bacillati</taxon>
        <taxon>Actinomycetota</taxon>
        <taxon>Actinomycetes</taxon>
        <taxon>Frankiales</taxon>
        <taxon>Frankiaceae</taxon>
        <taxon>Protofrankia</taxon>
    </lineage>
</organism>
<keyword evidence="1" id="KW-0812">Transmembrane</keyword>
<feature type="transmembrane region" description="Helical" evidence="1">
    <location>
        <begin position="86"/>
        <end position="106"/>
    </location>
</feature>
<gene>
    <name evidence="2" type="ORF">FDG2_2657</name>
</gene>
<dbReference type="Proteomes" id="UP000199013">
    <property type="component" value="Unassembled WGS sequence"/>
</dbReference>
<proteinExistence type="predicted"/>
<dbReference type="AlphaFoldDB" id="A0A1C3NXZ5"/>
<reference evidence="3" key="1">
    <citation type="submission" date="2016-02" db="EMBL/GenBank/DDBJ databases">
        <authorList>
            <person name="Wibberg D."/>
        </authorList>
    </citation>
    <scope>NUCLEOTIDE SEQUENCE [LARGE SCALE GENOMIC DNA]</scope>
</reference>